<reference evidence="2" key="1">
    <citation type="submission" date="2020-08" db="EMBL/GenBank/DDBJ databases">
        <title>Multicomponent nature underlies the extraordinary mechanical properties of spider dragline silk.</title>
        <authorList>
            <person name="Kono N."/>
            <person name="Nakamura H."/>
            <person name="Mori M."/>
            <person name="Yoshida Y."/>
            <person name="Ohtoshi R."/>
            <person name="Malay A.D."/>
            <person name="Moran D.A.P."/>
            <person name="Tomita M."/>
            <person name="Numata K."/>
            <person name="Arakawa K."/>
        </authorList>
    </citation>
    <scope>NUCLEOTIDE SEQUENCE</scope>
</reference>
<evidence type="ECO:0000313" key="3">
    <source>
        <dbReference type="Proteomes" id="UP000887159"/>
    </source>
</evidence>
<sequence>MVHDSLCVRLSISPPFLFGVPKNSSSRTFTEDSLNVELLSNVSANGNGPRHSERRSSDENDTSAAPLS</sequence>
<evidence type="ECO:0000313" key="2">
    <source>
        <dbReference type="EMBL" id="GFY04541.1"/>
    </source>
</evidence>
<name>A0A8X6S190_TRICX</name>
<protein>
    <submittedName>
        <fullName evidence="2">Uncharacterized protein</fullName>
    </submittedName>
</protein>
<dbReference type="Proteomes" id="UP000887159">
    <property type="component" value="Unassembled WGS sequence"/>
</dbReference>
<keyword evidence="3" id="KW-1185">Reference proteome</keyword>
<comment type="caution">
    <text evidence="2">The sequence shown here is derived from an EMBL/GenBank/DDBJ whole genome shotgun (WGS) entry which is preliminary data.</text>
</comment>
<proteinExistence type="predicted"/>
<gene>
    <name evidence="2" type="ORF">TNCV_4416261</name>
</gene>
<organism evidence="2 3">
    <name type="scientific">Trichonephila clavipes</name>
    <name type="common">Golden silk orbweaver</name>
    <name type="synonym">Nephila clavipes</name>
    <dbReference type="NCBI Taxonomy" id="2585209"/>
    <lineage>
        <taxon>Eukaryota</taxon>
        <taxon>Metazoa</taxon>
        <taxon>Ecdysozoa</taxon>
        <taxon>Arthropoda</taxon>
        <taxon>Chelicerata</taxon>
        <taxon>Arachnida</taxon>
        <taxon>Araneae</taxon>
        <taxon>Araneomorphae</taxon>
        <taxon>Entelegynae</taxon>
        <taxon>Araneoidea</taxon>
        <taxon>Nephilidae</taxon>
        <taxon>Trichonephila</taxon>
    </lineage>
</organism>
<feature type="region of interest" description="Disordered" evidence="1">
    <location>
        <begin position="40"/>
        <end position="68"/>
    </location>
</feature>
<accession>A0A8X6S190</accession>
<evidence type="ECO:0000256" key="1">
    <source>
        <dbReference type="SAM" id="MobiDB-lite"/>
    </source>
</evidence>
<dbReference type="AlphaFoldDB" id="A0A8X6S190"/>
<dbReference type="EMBL" id="BMAU01021244">
    <property type="protein sequence ID" value="GFY04541.1"/>
    <property type="molecule type" value="Genomic_DNA"/>
</dbReference>